<dbReference type="EMBL" id="JARKIE010000010">
    <property type="protein sequence ID" value="KAJ7704346.1"/>
    <property type="molecule type" value="Genomic_DNA"/>
</dbReference>
<protein>
    <submittedName>
        <fullName evidence="2">Uncharacterized protein</fullName>
    </submittedName>
</protein>
<dbReference type="AlphaFoldDB" id="A0AAD7M756"/>
<organism evidence="2 3">
    <name type="scientific">Mycena rosella</name>
    <name type="common">Pink bonnet</name>
    <name type="synonym">Agaricus rosellus</name>
    <dbReference type="NCBI Taxonomy" id="1033263"/>
    <lineage>
        <taxon>Eukaryota</taxon>
        <taxon>Fungi</taxon>
        <taxon>Dikarya</taxon>
        <taxon>Basidiomycota</taxon>
        <taxon>Agaricomycotina</taxon>
        <taxon>Agaricomycetes</taxon>
        <taxon>Agaricomycetidae</taxon>
        <taxon>Agaricales</taxon>
        <taxon>Marasmiineae</taxon>
        <taxon>Mycenaceae</taxon>
        <taxon>Mycena</taxon>
    </lineage>
</organism>
<evidence type="ECO:0000256" key="1">
    <source>
        <dbReference type="SAM" id="SignalP"/>
    </source>
</evidence>
<comment type="caution">
    <text evidence="2">The sequence shown here is derived from an EMBL/GenBank/DDBJ whole genome shotgun (WGS) entry which is preliminary data.</text>
</comment>
<name>A0AAD7M756_MYCRO</name>
<gene>
    <name evidence="2" type="ORF">B0H17DRAFT_8712</name>
</gene>
<sequence length="120" mass="12834">MFALSKSTLVLAAVLAVRFQAANALGAFFCNDINYKTDCAHWTDLVDGKCYTLDAGHQDKVSSFGPDSGTQCVLSPDYHCADAHVTVNYPGSADLRNVDYAGGIEVNDNMNSFVCSPGFV</sequence>
<reference evidence="2" key="1">
    <citation type="submission" date="2023-03" db="EMBL/GenBank/DDBJ databases">
        <title>Massive genome expansion in bonnet fungi (Mycena s.s.) driven by repeated elements and novel gene families across ecological guilds.</title>
        <authorList>
            <consortium name="Lawrence Berkeley National Laboratory"/>
            <person name="Harder C.B."/>
            <person name="Miyauchi S."/>
            <person name="Viragh M."/>
            <person name="Kuo A."/>
            <person name="Thoen E."/>
            <person name="Andreopoulos B."/>
            <person name="Lu D."/>
            <person name="Skrede I."/>
            <person name="Drula E."/>
            <person name="Henrissat B."/>
            <person name="Morin E."/>
            <person name="Kohler A."/>
            <person name="Barry K."/>
            <person name="LaButti K."/>
            <person name="Morin E."/>
            <person name="Salamov A."/>
            <person name="Lipzen A."/>
            <person name="Mereny Z."/>
            <person name="Hegedus B."/>
            <person name="Baldrian P."/>
            <person name="Stursova M."/>
            <person name="Weitz H."/>
            <person name="Taylor A."/>
            <person name="Grigoriev I.V."/>
            <person name="Nagy L.G."/>
            <person name="Martin F."/>
            <person name="Kauserud H."/>
        </authorList>
    </citation>
    <scope>NUCLEOTIDE SEQUENCE</scope>
    <source>
        <strain evidence="2">CBHHK067</strain>
    </source>
</reference>
<evidence type="ECO:0000313" key="2">
    <source>
        <dbReference type="EMBL" id="KAJ7704346.1"/>
    </source>
</evidence>
<feature type="chain" id="PRO_5042157594" evidence="1">
    <location>
        <begin position="25"/>
        <end position="120"/>
    </location>
</feature>
<proteinExistence type="predicted"/>
<dbReference type="Proteomes" id="UP001221757">
    <property type="component" value="Unassembled WGS sequence"/>
</dbReference>
<feature type="signal peptide" evidence="1">
    <location>
        <begin position="1"/>
        <end position="24"/>
    </location>
</feature>
<keyword evidence="3" id="KW-1185">Reference proteome</keyword>
<accession>A0AAD7M756</accession>
<keyword evidence="1" id="KW-0732">Signal</keyword>
<evidence type="ECO:0000313" key="3">
    <source>
        <dbReference type="Proteomes" id="UP001221757"/>
    </source>
</evidence>